<evidence type="ECO:0000313" key="2">
    <source>
        <dbReference type="Proteomes" id="UP001319827"/>
    </source>
</evidence>
<proteinExistence type="predicted"/>
<evidence type="ECO:0008006" key="3">
    <source>
        <dbReference type="Google" id="ProtNLM"/>
    </source>
</evidence>
<dbReference type="InterPro" id="IPR021363">
    <property type="entry name" value="DUF2835"/>
</dbReference>
<protein>
    <recommendedName>
        <fullName evidence="3">DUF2835 domain-containing protein</fullName>
    </recommendedName>
</protein>
<keyword evidence="2" id="KW-1185">Reference proteome</keyword>
<sequence>MRRAFFTLHISAAEMLRYYRGSAATVAVTAEDGTRLRFPAANLRRFVSAEGVHGRFEVRFDEANRLLSIERR</sequence>
<name>A0ABN6DTL9_9BACT</name>
<organism evidence="1 2">
    <name type="scientific">Desulfuromonas versatilis</name>
    <dbReference type="NCBI Taxonomy" id="2802975"/>
    <lineage>
        <taxon>Bacteria</taxon>
        <taxon>Pseudomonadati</taxon>
        <taxon>Thermodesulfobacteriota</taxon>
        <taxon>Desulfuromonadia</taxon>
        <taxon>Desulfuromonadales</taxon>
        <taxon>Desulfuromonadaceae</taxon>
        <taxon>Desulfuromonas</taxon>
    </lineage>
</organism>
<reference evidence="1 2" key="2">
    <citation type="journal article" date="2021" name="Int. J. Syst. Evol. Microbiol.">
        <title>Isolation and Polyphasic Characterization of Desulfuromonas versatilis sp. Nov., an Electrogenic Bacteria Capable of Versatile Metabolism Isolated from a Graphene Oxide-Reducing Enrichment Culture.</title>
        <authorList>
            <person name="Xie L."/>
            <person name="Yoshida N."/>
            <person name="Ishii S."/>
            <person name="Meng L."/>
        </authorList>
    </citation>
    <scope>NUCLEOTIDE SEQUENCE [LARGE SCALE GENOMIC DNA]</scope>
    <source>
        <strain evidence="1 2">NIT-T3</strain>
    </source>
</reference>
<dbReference type="RefSeq" id="WP_221250944.1">
    <property type="nucleotide sequence ID" value="NZ_AP024355.1"/>
</dbReference>
<reference evidence="1 2" key="1">
    <citation type="journal article" date="2016" name="C (Basel)">
        <title>Selective Growth of and Electricity Production by Marine Exoelectrogenic Bacteria in Self-Aggregated Hydrogel of Microbially Reduced Graphene Oxide.</title>
        <authorList>
            <person name="Yoshida N."/>
            <person name="Goto Y."/>
            <person name="Miyata Y."/>
        </authorList>
    </citation>
    <scope>NUCLEOTIDE SEQUENCE [LARGE SCALE GENOMIC DNA]</scope>
    <source>
        <strain evidence="1 2">NIT-T3</strain>
    </source>
</reference>
<dbReference type="Proteomes" id="UP001319827">
    <property type="component" value="Chromosome"/>
</dbReference>
<gene>
    <name evidence="1" type="ORF">DESUT3_05420</name>
</gene>
<dbReference type="EMBL" id="AP024355">
    <property type="protein sequence ID" value="BCR03473.1"/>
    <property type="molecule type" value="Genomic_DNA"/>
</dbReference>
<dbReference type="Pfam" id="PF11197">
    <property type="entry name" value="DUF2835"/>
    <property type="match status" value="1"/>
</dbReference>
<evidence type="ECO:0000313" key="1">
    <source>
        <dbReference type="EMBL" id="BCR03473.1"/>
    </source>
</evidence>
<accession>A0ABN6DTL9</accession>